<dbReference type="RefSeq" id="WP_107152710.1">
    <property type="nucleotide sequence ID" value="NZ_PYUC01000011.1"/>
</dbReference>
<dbReference type="EMBL" id="PYUC01000011">
    <property type="protein sequence ID" value="PTB18654.1"/>
    <property type="molecule type" value="Genomic_DNA"/>
</dbReference>
<evidence type="ECO:0000256" key="1">
    <source>
        <dbReference type="ARBA" id="ARBA00022723"/>
    </source>
</evidence>
<evidence type="ECO:0000256" key="2">
    <source>
        <dbReference type="ARBA" id="ARBA00023004"/>
    </source>
</evidence>
<reference evidence="4 5" key="1">
    <citation type="submission" date="2018-03" db="EMBL/GenBank/DDBJ databases">
        <title>Whole genome analyses suggest that Burkholderia sensu lato contains two further novel genera in the rhizoxinica-symbiotica group Mycetohabitans gen. nov., and Trinickia gen. nov.: implications for the evolution of diazotrophy and nodulation in the Burkholderiaceae.</title>
        <authorList>
            <person name="Estrada De Los Santos P."/>
            <person name="Palmer M."/>
            <person name="Chavez-Ramirez B."/>
            <person name="Steenkamp E.T."/>
            <person name="Hirsch A.M."/>
            <person name="Manyaka P."/>
            <person name="Maluk M."/>
            <person name="Lafos M."/>
            <person name="Crook M."/>
            <person name="Gross E."/>
            <person name="Simon M.F."/>
            <person name="Bueno Dos Reis Junior F."/>
            <person name="Poole P.S."/>
            <person name="Venter S.N."/>
            <person name="James E.K."/>
        </authorList>
    </citation>
    <scope>NUCLEOTIDE SEQUENCE [LARGE SCALE GENOMIC DNA]</scope>
    <source>
        <strain evidence="4 5">JPY-366</strain>
    </source>
</reference>
<gene>
    <name evidence="4" type="ORF">C9I57_21845</name>
</gene>
<dbReference type="PANTHER" id="PTHR35303:SF8">
    <property type="entry name" value="GAMMA-BUTYROBETAINE HYDROXYLASE-LIKE N-TERMINAL DOMAIN-CONTAINING PROTEIN"/>
    <property type="match status" value="1"/>
</dbReference>
<accession>A0A2T3XQ61</accession>
<evidence type="ECO:0000259" key="3">
    <source>
        <dbReference type="Pfam" id="PF06155"/>
    </source>
</evidence>
<dbReference type="Proteomes" id="UP000240638">
    <property type="component" value="Unassembled WGS sequence"/>
</dbReference>
<keyword evidence="1" id="KW-0479">Metal-binding</keyword>
<dbReference type="GO" id="GO:0046872">
    <property type="term" value="F:metal ion binding"/>
    <property type="evidence" value="ECO:0007669"/>
    <property type="project" value="UniProtKB-KW"/>
</dbReference>
<dbReference type="PANTHER" id="PTHR35303">
    <property type="entry name" value="OS02G0197800 PROTEIN"/>
    <property type="match status" value="1"/>
</dbReference>
<protein>
    <recommendedName>
        <fullName evidence="3">Gamma-butyrobetaine hydroxylase-like N-terminal domain-containing protein</fullName>
    </recommendedName>
</protein>
<keyword evidence="2" id="KW-0408">Iron</keyword>
<dbReference type="AlphaFoldDB" id="A0A2T3XQ61"/>
<evidence type="ECO:0000313" key="5">
    <source>
        <dbReference type="Proteomes" id="UP000240638"/>
    </source>
</evidence>
<evidence type="ECO:0000313" key="4">
    <source>
        <dbReference type="EMBL" id="PTB18654.1"/>
    </source>
</evidence>
<dbReference type="InterPro" id="IPR038492">
    <property type="entry name" value="GBBH-like_N_sf"/>
</dbReference>
<dbReference type="InterPro" id="IPR010376">
    <property type="entry name" value="GBBH-like_N"/>
</dbReference>
<feature type="domain" description="Gamma-butyrobetaine hydroxylase-like N-terminal" evidence="3">
    <location>
        <begin position="8"/>
        <end position="88"/>
    </location>
</feature>
<organism evidence="4 5">
    <name type="scientific">Trinickia symbiotica</name>
    <dbReference type="NCBI Taxonomy" id="863227"/>
    <lineage>
        <taxon>Bacteria</taxon>
        <taxon>Pseudomonadati</taxon>
        <taxon>Pseudomonadota</taxon>
        <taxon>Betaproteobacteria</taxon>
        <taxon>Burkholderiales</taxon>
        <taxon>Burkholderiaceae</taxon>
        <taxon>Trinickia</taxon>
    </lineage>
</organism>
<proteinExistence type="predicted"/>
<comment type="caution">
    <text evidence="4">The sequence shown here is derived from an EMBL/GenBank/DDBJ whole genome shotgun (WGS) entry which is preliminary data.</text>
</comment>
<dbReference type="Gene3D" id="3.30.2020.30">
    <property type="match status" value="1"/>
</dbReference>
<sequence length="92" mass="10272">MKWPSEVRLDRGARVLTLRWPDGNELTIGHAQLREACPCAECRRLRLGGDVVRAAQGLTVTDLQSMGYGMQIVFSDGHARGIYPWTYLAQLA</sequence>
<name>A0A2T3XQ61_9BURK</name>
<dbReference type="Pfam" id="PF06155">
    <property type="entry name" value="GBBH-like_N"/>
    <property type="match status" value="1"/>
</dbReference>